<evidence type="ECO:0000256" key="6">
    <source>
        <dbReference type="HAMAP-Rule" id="MF_00074"/>
    </source>
</evidence>
<sequence>MTEDDAKARIAADVSRETLDRLELFASLLTKWQKTINLISPATLPQIWSRHILDSAQVIDHAPPDAKTWADLGSGGGFPGLVCAAIAAEKMPDLRMNLVEADLRKAAFLRETARQMGLSVGVFSRRIEDMPPQAADIVSARALAALDTLCGYAHLHLRPGGVALLQKGARHAEELETARQRWQMDVTTVPSVTDADAVLFRIENLTHA</sequence>
<dbReference type="AlphaFoldDB" id="A0AA48H958"/>
<protein>
    <recommendedName>
        <fullName evidence="6">Ribosomal RNA small subunit methyltransferase G</fullName>
        <ecNumber evidence="6">2.1.1.170</ecNumber>
    </recommendedName>
    <alternativeName>
        <fullName evidence="6">16S rRNA 7-methylguanosine methyltransferase</fullName>
        <shortName evidence="6">16S rRNA m7G methyltransferase</shortName>
    </alternativeName>
</protein>
<comment type="function">
    <text evidence="6">Specifically methylates the N7 position of guanine in position 527 of 16S rRNA.</text>
</comment>
<keyword evidence="2 6" id="KW-0698">rRNA processing</keyword>
<dbReference type="InterPro" id="IPR003682">
    <property type="entry name" value="rRNA_ssu_MeTfrase_G"/>
</dbReference>
<evidence type="ECO:0000313" key="8">
    <source>
        <dbReference type="Proteomes" id="UP001337723"/>
    </source>
</evidence>
<reference evidence="7 8" key="1">
    <citation type="submission" date="2023-01" db="EMBL/GenBank/DDBJ databases">
        <title>Complete genome sequence of Roseicyclus marinus strain Dej080120_10.</title>
        <authorList>
            <person name="Ueki S."/>
            <person name="Maruyama F."/>
        </authorList>
    </citation>
    <scope>NUCLEOTIDE SEQUENCE [LARGE SCALE GENOMIC DNA]</scope>
    <source>
        <strain evidence="7 8">Dej080120_10</strain>
    </source>
</reference>
<feature type="binding site" evidence="6">
    <location>
        <position position="141"/>
    </location>
    <ligand>
        <name>S-adenosyl-L-methionine</name>
        <dbReference type="ChEBI" id="CHEBI:59789"/>
    </ligand>
</feature>
<dbReference type="EMBL" id="AP027266">
    <property type="protein sequence ID" value="BDW87080.1"/>
    <property type="molecule type" value="Genomic_DNA"/>
</dbReference>
<dbReference type="EC" id="2.1.1.170" evidence="6"/>
<dbReference type="Gene3D" id="3.40.50.150">
    <property type="entry name" value="Vaccinia Virus protein VP39"/>
    <property type="match status" value="1"/>
</dbReference>
<dbReference type="HAMAP" id="MF_00074">
    <property type="entry name" value="16SrRNA_methyltr_G"/>
    <property type="match status" value="1"/>
</dbReference>
<comment type="similarity">
    <text evidence="6">Belongs to the methyltransferase superfamily. RNA methyltransferase RsmG family.</text>
</comment>
<keyword evidence="8" id="KW-1185">Reference proteome</keyword>
<keyword evidence="5 6" id="KW-0949">S-adenosyl-L-methionine</keyword>
<accession>A0AA48H958</accession>
<evidence type="ECO:0000256" key="2">
    <source>
        <dbReference type="ARBA" id="ARBA00022552"/>
    </source>
</evidence>
<proteinExistence type="inferred from homology"/>
<dbReference type="PANTHER" id="PTHR31760">
    <property type="entry name" value="S-ADENOSYL-L-METHIONINE-DEPENDENT METHYLTRANSFERASES SUPERFAMILY PROTEIN"/>
    <property type="match status" value="1"/>
</dbReference>
<feature type="binding site" evidence="6">
    <location>
        <position position="78"/>
    </location>
    <ligand>
        <name>S-adenosyl-L-methionine</name>
        <dbReference type="ChEBI" id="CHEBI:59789"/>
    </ligand>
</feature>
<gene>
    <name evidence="6 7" type="primary">rsmG</name>
    <name evidence="7" type="ORF">MACH21_32570</name>
</gene>
<dbReference type="SUPFAM" id="SSF53335">
    <property type="entry name" value="S-adenosyl-L-methionine-dependent methyltransferases"/>
    <property type="match status" value="1"/>
</dbReference>
<dbReference type="NCBIfam" id="TIGR00138">
    <property type="entry name" value="rsmG_gidB"/>
    <property type="match status" value="1"/>
</dbReference>
<feature type="binding site" evidence="6">
    <location>
        <position position="73"/>
    </location>
    <ligand>
        <name>S-adenosyl-L-methionine</name>
        <dbReference type="ChEBI" id="CHEBI:59789"/>
    </ligand>
</feature>
<dbReference type="GO" id="GO:0005829">
    <property type="term" value="C:cytosol"/>
    <property type="evidence" value="ECO:0007669"/>
    <property type="project" value="TreeGrafter"/>
</dbReference>
<dbReference type="RefSeq" id="WP_338273171.1">
    <property type="nucleotide sequence ID" value="NZ_AP027266.1"/>
</dbReference>
<comment type="subcellular location">
    <subcellularLocation>
        <location evidence="6">Cytoplasm</location>
    </subcellularLocation>
</comment>
<dbReference type="Pfam" id="PF02527">
    <property type="entry name" value="GidB"/>
    <property type="match status" value="1"/>
</dbReference>
<dbReference type="Proteomes" id="UP001337723">
    <property type="component" value="Chromosome"/>
</dbReference>
<dbReference type="PANTHER" id="PTHR31760:SF0">
    <property type="entry name" value="S-ADENOSYL-L-METHIONINE-DEPENDENT METHYLTRANSFERASES SUPERFAMILY PROTEIN"/>
    <property type="match status" value="1"/>
</dbReference>
<dbReference type="PIRSF" id="PIRSF003078">
    <property type="entry name" value="GidB"/>
    <property type="match status" value="1"/>
</dbReference>
<keyword evidence="1 6" id="KW-0963">Cytoplasm</keyword>
<name>A0AA48H958_9RHOB</name>
<keyword evidence="3 6" id="KW-0489">Methyltransferase</keyword>
<evidence type="ECO:0000256" key="3">
    <source>
        <dbReference type="ARBA" id="ARBA00022603"/>
    </source>
</evidence>
<comment type="caution">
    <text evidence="6">Lacks conserved residue(s) required for the propagation of feature annotation.</text>
</comment>
<organism evidence="7 8">
    <name type="scientific">Roseicyclus marinus</name>
    <dbReference type="NCBI Taxonomy" id="2161673"/>
    <lineage>
        <taxon>Bacteria</taxon>
        <taxon>Pseudomonadati</taxon>
        <taxon>Pseudomonadota</taxon>
        <taxon>Alphaproteobacteria</taxon>
        <taxon>Rhodobacterales</taxon>
        <taxon>Roseobacteraceae</taxon>
        <taxon>Roseicyclus</taxon>
    </lineage>
</organism>
<evidence type="ECO:0000256" key="1">
    <source>
        <dbReference type="ARBA" id="ARBA00022490"/>
    </source>
</evidence>
<feature type="binding site" evidence="6">
    <location>
        <begin position="127"/>
        <end position="128"/>
    </location>
    <ligand>
        <name>S-adenosyl-L-methionine</name>
        <dbReference type="ChEBI" id="CHEBI:59789"/>
    </ligand>
</feature>
<evidence type="ECO:0000313" key="7">
    <source>
        <dbReference type="EMBL" id="BDW87080.1"/>
    </source>
</evidence>
<dbReference type="KEGG" id="rmai:MACH21_32570"/>
<evidence type="ECO:0000256" key="4">
    <source>
        <dbReference type="ARBA" id="ARBA00022679"/>
    </source>
</evidence>
<keyword evidence="4 6" id="KW-0808">Transferase</keyword>
<evidence type="ECO:0000256" key="5">
    <source>
        <dbReference type="ARBA" id="ARBA00022691"/>
    </source>
</evidence>
<dbReference type="GO" id="GO:0070043">
    <property type="term" value="F:rRNA (guanine-N7-)-methyltransferase activity"/>
    <property type="evidence" value="ECO:0007669"/>
    <property type="project" value="UniProtKB-UniRule"/>
</dbReference>
<comment type="catalytic activity">
    <reaction evidence="6">
        <text>guanosine(527) in 16S rRNA + S-adenosyl-L-methionine = N(7)-methylguanosine(527) in 16S rRNA + S-adenosyl-L-homocysteine</text>
        <dbReference type="Rhea" id="RHEA:42732"/>
        <dbReference type="Rhea" id="RHEA-COMP:10209"/>
        <dbReference type="Rhea" id="RHEA-COMP:10210"/>
        <dbReference type="ChEBI" id="CHEBI:57856"/>
        <dbReference type="ChEBI" id="CHEBI:59789"/>
        <dbReference type="ChEBI" id="CHEBI:74269"/>
        <dbReference type="ChEBI" id="CHEBI:74480"/>
        <dbReference type="EC" id="2.1.1.170"/>
    </reaction>
</comment>
<dbReference type="InterPro" id="IPR029063">
    <property type="entry name" value="SAM-dependent_MTases_sf"/>
</dbReference>